<dbReference type="PANTHER" id="PTHR47841:SF7">
    <property type="entry name" value="CYSTEINE_HISTIDINE-RICH C1 DOMAIN PROTEIN"/>
    <property type="match status" value="1"/>
</dbReference>
<dbReference type="AlphaFoldDB" id="A0A5J9WRD1"/>
<dbReference type="Gramene" id="TVU50708">
    <property type="protein sequence ID" value="TVU50708"/>
    <property type="gene ID" value="EJB05_02095"/>
</dbReference>
<evidence type="ECO:0000313" key="3">
    <source>
        <dbReference type="EMBL" id="TVU50708.1"/>
    </source>
</evidence>
<feature type="domain" description="DC1" evidence="2">
    <location>
        <begin position="145"/>
        <end position="191"/>
    </location>
</feature>
<keyword evidence="4" id="KW-1185">Reference proteome</keyword>
<protein>
    <recommendedName>
        <fullName evidence="2">DC1 domain-containing protein</fullName>
    </recommendedName>
</protein>
<dbReference type="SUPFAM" id="SSF57889">
    <property type="entry name" value="Cysteine-rich domain"/>
    <property type="match status" value="3"/>
</dbReference>
<organism evidence="3 4">
    <name type="scientific">Eragrostis curvula</name>
    <name type="common">weeping love grass</name>
    <dbReference type="NCBI Taxonomy" id="38414"/>
    <lineage>
        <taxon>Eukaryota</taxon>
        <taxon>Viridiplantae</taxon>
        <taxon>Streptophyta</taxon>
        <taxon>Embryophyta</taxon>
        <taxon>Tracheophyta</taxon>
        <taxon>Spermatophyta</taxon>
        <taxon>Magnoliopsida</taxon>
        <taxon>Liliopsida</taxon>
        <taxon>Poales</taxon>
        <taxon>Poaceae</taxon>
        <taxon>PACMAD clade</taxon>
        <taxon>Chloridoideae</taxon>
        <taxon>Eragrostideae</taxon>
        <taxon>Eragrostidinae</taxon>
        <taxon>Eragrostis</taxon>
    </lineage>
</organism>
<sequence length="338" mass="38597">MLRREKIRLLGSSTLHPTSLTVASRLASPFLEALFQIENSQPQIRLERSLPTDARWLYNPPGETKMRQKESNMAETKKPIYSPIHTDHGLLSPAKAKDNFACSACKVKVKEGNRIYQCCEPRCDFKIHELCAKTHDCEEAPHIQHKHKLYRKLKMPTGDLKLCIVCRKPIEGIRYWCPVKSCRDVIVHPLCSRVMPCKLHEHVPDVAPVTDKQVFHSIHDPSHGPLTYRRANGDFECGACKLKVEGRRSMYHCSTCNFTMHKVCATLREKAVTHTPHKQHKLKQILEKPKGDSLPCNKCSKPVRGIRYACQDANCSNIVVHPTCLEIPQEKPKNHKPK</sequence>
<dbReference type="OrthoDB" id="1884766at2759"/>
<accession>A0A5J9WRD1</accession>
<dbReference type="Pfam" id="PF03107">
    <property type="entry name" value="C1_2"/>
    <property type="match status" value="4"/>
</dbReference>
<dbReference type="EMBL" id="RWGY01000002">
    <property type="protein sequence ID" value="TVU50708.1"/>
    <property type="molecule type" value="Genomic_DNA"/>
</dbReference>
<dbReference type="InterPro" id="IPR046349">
    <property type="entry name" value="C1-like_sf"/>
</dbReference>
<feature type="non-terminal residue" evidence="3">
    <location>
        <position position="1"/>
    </location>
</feature>
<keyword evidence="1" id="KW-0677">Repeat</keyword>
<evidence type="ECO:0000256" key="1">
    <source>
        <dbReference type="ARBA" id="ARBA00022737"/>
    </source>
</evidence>
<evidence type="ECO:0000259" key="2">
    <source>
        <dbReference type="Pfam" id="PF03107"/>
    </source>
</evidence>
<feature type="domain" description="DC1" evidence="2">
    <location>
        <begin position="225"/>
        <end position="265"/>
    </location>
</feature>
<evidence type="ECO:0000313" key="4">
    <source>
        <dbReference type="Proteomes" id="UP000324897"/>
    </source>
</evidence>
<name>A0A5J9WRD1_9POAL</name>
<proteinExistence type="predicted"/>
<dbReference type="InterPro" id="IPR004146">
    <property type="entry name" value="DC1"/>
</dbReference>
<reference evidence="3 4" key="1">
    <citation type="journal article" date="2019" name="Sci. Rep.">
        <title>A high-quality genome of Eragrostis curvula grass provides insights into Poaceae evolution and supports new strategies to enhance forage quality.</title>
        <authorList>
            <person name="Carballo J."/>
            <person name="Santos B.A.C.M."/>
            <person name="Zappacosta D."/>
            <person name="Garbus I."/>
            <person name="Selva J.P."/>
            <person name="Gallo C.A."/>
            <person name="Diaz A."/>
            <person name="Albertini E."/>
            <person name="Caccamo M."/>
            <person name="Echenique V."/>
        </authorList>
    </citation>
    <scope>NUCLEOTIDE SEQUENCE [LARGE SCALE GENOMIC DNA]</scope>
    <source>
        <strain evidence="4">cv. Victoria</strain>
        <tissue evidence="3">Leaf</tissue>
    </source>
</reference>
<dbReference type="Proteomes" id="UP000324897">
    <property type="component" value="Chromosome 6"/>
</dbReference>
<dbReference type="PANTHER" id="PTHR47841">
    <property type="entry name" value="DIACYLGLYCEROL KINASE THETA-LIKE-RELATED"/>
    <property type="match status" value="1"/>
</dbReference>
<feature type="domain" description="DC1" evidence="2">
    <location>
        <begin position="85"/>
        <end position="132"/>
    </location>
</feature>
<gene>
    <name evidence="3" type="ORF">EJB05_02095</name>
</gene>
<feature type="domain" description="DC1" evidence="2">
    <location>
        <begin position="277"/>
        <end position="324"/>
    </location>
</feature>
<comment type="caution">
    <text evidence="3">The sequence shown here is derived from an EMBL/GenBank/DDBJ whole genome shotgun (WGS) entry which is preliminary data.</text>
</comment>